<sequence length="63" mass="7645">MLRACFDQSFFKTCFFYLFIYLTNCLYPVFLEWHLHICSKIRKYKNLVCHDTVLIAECLQLSL</sequence>
<evidence type="ECO:0000313" key="3">
    <source>
        <dbReference type="Proteomes" id="UP000316626"/>
    </source>
</evidence>
<gene>
    <name evidence="2" type="ORF">FG384_07915</name>
</gene>
<comment type="caution">
    <text evidence="2">The sequence shown here is derived from an EMBL/GenBank/DDBJ whole genome shotgun (WGS) entry which is preliminary data.</text>
</comment>
<accession>A0A544TSD6</accession>
<reference evidence="2 3" key="1">
    <citation type="submission" date="2019-06" db="EMBL/GenBank/DDBJ databases">
        <title>Psychrobacillus vulpis sp. nov., a new species isolated from feces of a red fox that inhabits in The Tablas de Daimiel Natural Park, Albacete, Spain.</title>
        <authorList>
            <person name="Rodriguez M."/>
            <person name="Reina J.C."/>
            <person name="Bejar V."/>
            <person name="Llamas I."/>
        </authorList>
    </citation>
    <scope>NUCLEOTIDE SEQUENCE [LARGE SCALE GENOMIC DNA]</scope>
    <source>
        <strain evidence="2 3">Z8</strain>
    </source>
</reference>
<organism evidence="2 3">
    <name type="scientific">Psychrobacillus vulpis</name>
    <dbReference type="NCBI Taxonomy" id="2325572"/>
    <lineage>
        <taxon>Bacteria</taxon>
        <taxon>Bacillati</taxon>
        <taxon>Bacillota</taxon>
        <taxon>Bacilli</taxon>
        <taxon>Bacillales</taxon>
        <taxon>Bacillaceae</taxon>
        <taxon>Psychrobacillus</taxon>
    </lineage>
</organism>
<keyword evidence="1" id="KW-0472">Membrane</keyword>
<feature type="transmembrane region" description="Helical" evidence="1">
    <location>
        <begin position="15"/>
        <end position="35"/>
    </location>
</feature>
<keyword evidence="3" id="KW-1185">Reference proteome</keyword>
<dbReference type="AlphaFoldDB" id="A0A544TSD6"/>
<name>A0A544TSD6_9BACI</name>
<keyword evidence="1" id="KW-0812">Transmembrane</keyword>
<dbReference type="EMBL" id="VDGI01000006">
    <property type="protein sequence ID" value="TQR20358.1"/>
    <property type="molecule type" value="Genomic_DNA"/>
</dbReference>
<evidence type="ECO:0000256" key="1">
    <source>
        <dbReference type="SAM" id="Phobius"/>
    </source>
</evidence>
<protein>
    <submittedName>
        <fullName evidence="2">Uncharacterized protein</fullName>
    </submittedName>
</protein>
<evidence type="ECO:0000313" key="2">
    <source>
        <dbReference type="EMBL" id="TQR20358.1"/>
    </source>
</evidence>
<keyword evidence="1" id="KW-1133">Transmembrane helix</keyword>
<dbReference type="Proteomes" id="UP000316626">
    <property type="component" value="Unassembled WGS sequence"/>
</dbReference>
<proteinExistence type="predicted"/>